<evidence type="ECO:0000259" key="2">
    <source>
        <dbReference type="Pfam" id="PF24714"/>
    </source>
</evidence>
<dbReference type="EMBL" id="BPVZ01000061">
    <property type="protein sequence ID" value="GKV22784.1"/>
    <property type="molecule type" value="Genomic_DNA"/>
</dbReference>
<reference evidence="3 4" key="1">
    <citation type="journal article" date="2021" name="Commun. Biol.">
        <title>The genome of Shorea leprosula (Dipterocarpaceae) highlights the ecological relevance of drought in aseasonal tropical rainforests.</title>
        <authorList>
            <person name="Ng K.K.S."/>
            <person name="Kobayashi M.J."/>
            <person name="Fawcett J.A."/>
            <person name="Hatakeyama M."/>
            <person name="Paape T."/>
            <person name="Ng C.H."/>
            <person name="Ang C.C."/>
            <person name="Tnah L.H."/>
            <person name="Lee C.T."/>
            <person name="Nishiyama T."/>
            <person name="Sese J."/>
            <person name="O'Brien M.J."/>
            <person name="Copetti D."/>
            <person name="Mohd Noor M.I."/>
            <person name="Ong R.C."/>
            <person name="Putra M."/>
            <person name="Sireger I.Z."/>
            <person name="Indrioko S."/>
            <person name="Kosugi Y."/>
            <person name="Izuno A."/>
            <person name="Isagi Y."/>
            <person name="Lee S.L."/>
            <person name="Shimizu K.K."/>
        </authorList>
    </citation>
    <scope>NUCLEOTIDE SEQUENCE [LARGE SCALE GENOMIC DNA]</scope>
    <source>
        <strain evidence="3">214</strain>
    </source>
</reference>
<evidence type="ECO:0000313" key="4">
    <source>
        <dbReference type="Proteomes" id="UP001054252"/>
    </source>
</evidence>
<feature type="compositionally biased region" description="Polar residues" evidence="1">
    <location>
        <begin position="410"/>
        <end position="420"/>
    </location>
</feature>
<comment type="caution">
    <text evidence="3">The sequence shown here is derived from an EMBL/GenBank/DDBJ whole genome shotgun (WGS) entry which is preliminary data.</text>
</comment>
<dbReference type="PANTHER" id="PTHR31355">
    <property type="entry name" value="MICROTUBULE-ASSOCIATED PROTEIN TORTIFOLIA1"/>
    <property type="match status" value="1"/>
</dbReference>
<dbReference type="InterPro" id="IPR016024">
    <property type="entry name" value="ARM-type_fold"/>
</dbReference>
<organism evidence="3 4">
    <name type="scientific">Rubroshorea leprosula</name>
    <dbReference type="NCBI Taxonomy" id="152421"/>
    <lineage>
        <taxon>Eukaryota</taxon>
        <taxon>Viridiplantae</taxon>
        <taxon>Streptophyta</taxon>
        <taxon>Embryophyta</taxon>
        <taxon>Tracheophyta</taxon>
        <taxon>Spermatophyta</taxon>
        <taxon>Magnoliopsida</taxon>
        <taxon>eudicotyledons</taxon>
        <taxon>Gunneridae</taxon>
        <taxon>Pentapetalae</taxon>
        <taxon>rosids</taxon>
        <taxon>malvids</taxon>
        <taxon>Malvales</taxon>
        <taxon>Dipterocarpaceae</taxon>
        <taxon>Rubroshorea</taxon>
    </lineage>
</organism>
<dbReference type="SUPFAM" id="SSF48371">
    <property type="entry name" value="ARM repeat"/>
    <property type="match status" value="1"/>
</dbReference>
<dbReference type="PANTHER" id="PTHR31355:SF32">
    <property type="entry name" value="TORTIFOLIA1-LIKE PROTEIN 4"/>
    <property type="match status" value="1"/>
</dbReference>
<dbReference type="Proteomes" id="UP001054252">
    <property type="component" value="Unassembled WGS sequence"/>
</dbReference>
<name>A0AAV5KDX6_9ROSI</name>
<dbReference type="FunFam" id="1.25.10.10:FF:000464">
    <property type="entry name" value="TORTIFOLIA1-like protein 3 isoform A"/>
    <property type="match status" value="1"/>
</dbReference>
<dbReference type="GO" id="GO:0005874">
    <property type="term" value="C:microtubule"/>
    <property type="evidence" value="ECO:0007669"/>
    <property type="project" value="InterPro"/>
</dbReference>
<keyword evidence="4" id="KW-1185">Reference proteome</keyword>
<dbReference type="InterPro" id="IPR011989">
    <property type="entry name" value="ARM-like"/>
</dbReference>
<dbReference type="Pfam" id="PF24714">
    <property type="entry name" value="TOR1L1_N"/>
    <property type="match status" value="1"/>
</dbReference>
<protein>
    <recommendedName>
        <fullName evidence="2">TORTIFOLIA1/SINE1-2 N-terminal domain-containing protein</fullName>
    </recommendedName>
</protein>
<dbReference type="InterPro" id="IPR057600">
    <property type="entry name" value="TORTIFOLIA1/SINE1-2_N"/>
</dbReference>
<proteinExistence type="predicted"/>
<sequence length="675" mass="73575">MSLKNRTPPSPPPSPPDLKHRVITCLNKLADRDTLALAAAELESIARNLTQDCFSPFLNCIHNTDDSSKSPVRRQCVGLLTLLSHSHGNSLSPHVSKMISTVARRLRDSDSAVRSACVEATTAMSSQITKPPFSVLSKPLIELLVVEQDVNSQIGAAMCLAAAIEAAPNPDAEQLRKVLPRLGKLVKSDGFKAKAAAIGVIGSVVAVGGAGSKGVLDWLVPCIVEFLSSDDWTARKAAAEALGKVAVAEKELAPGYKAPCLKVLENRRFDKVKVVRETMNRTLELWKEVPGLCEDVPLPSQSKSSPKDDASIGCFPSVAKNSNVSGFKTCRPKKAVPTSRSPLSNTFPVTDIKNESLLNSKDRNSSSSMSSKLDLRKSSACKLEIVEPKSPSSKGQDENIKRIDHGVMESEQNGDNQNHMPETKQVPFSKTRDEKVQKFGSLRSGSRVVPYHDDEILDVGISNASEVACENSKDIENLSMIHEQLAQIENQQSSLFDLLQKFIGSSQSGIHSLETRVNGLEMALDEISYDLAVSSGRFPNTDSAGNTCCKLPGTEFFSPKFWRKTEARFSTSRFSFSGCMHSLNGVHNTPNKDSGVETDKQVFQRFQHQSRDEFSVGPLVNVCSEQRENSGYYLNRISKSMNQDGERVQVFNASISDGAPPVTCTASVNLSRRYS</sequence>
<dbReference type="GO" id="GO:0008017">
    <property type="term" value="F:microtubule binding"/>
    <property type="evidence" value="ECO:0007669"/>
    <property type="project" value="InterPro"/>
</dbReference>
<gene>
    <name evidence="3" type="ORF">SLEP1_g32610</name>
</gene>
<dbReference type="AlphaFoldDB" id="A0AAV5KDX6"/>
<evidence type="ECO:0000256" key="1">
    <source>
        <dbReference type="SAM" id="MobiDB-lite"/>
    </source>
</evidence>
<evidence type="ECO:0000313" key="3">
    <source>
        <dbReference type="EMBL" id="GKV22784.1"/>
    </source>
</evidence>
<feature type="domain" description="TORTIFOLIA1/SINE1-2 N-terminal" evidence="2">
    <location>
        <begin position="17"/>
        <end position="288"/>
    </location>
</feature>
<dbReference type="Gene3D" id="1.25.10.10">
    <property type="entry name" value="Leucine-rich Repeat Variant"/>
    <property type="match status" value="1"/>
</dbReference>
<dbReference type="InterPro" id="IPR033337">
    <property type="entry name" value="TORTIFOLIA1/SINE1-2"/>
</dbReference>
<accession>A0AAV5KDX6</accession>
<feature type="region of interest" description="Disordered" evidence="1">
    <location>
        <begin position="410"/>
        <end position="433"/>
    </location>
</feature>